<accession>A0A2G8SR49</accession>
<dbReference type="STRING" id="1077348.A0A2G8SR49"/>
<protein>
    <submittedName>
        <fullName evidence="2">Uncharacterized protein</fullName>
    </submittedName>
</protein>
<proteinExistence type="predicted"/>
<feature type="compositionally biased region" description="Polar residues" evidence="1">
    <location>
        <begin position="165"/>
        <end position="174"/>
    </location>
</feature>
<keyword evidence="3" id="KW-1185">Reference proteome</keyword>
<feature type="compositionally biased region" description="Polar residues" evidence="1">
    <location>
        <begin position="353"/>
        <end position="370"/>
    </location>
</feature>
<dbReference type="OrthoDB" id="2562444at2759"/>
<feature type="compositionally biased region" description="Low complexity" evidence="1">
    <location>
        <begin position="62"/>
        <end position="72"/>
    </location>
</feature>
<feature type="compositionally biased region" description="Basic residues" evidence="1">
    <location>
        <begin position="203"/>
        <end position="213"/>
    </location>
</feature>
<feature type="compositionally biased region" description="Polar residues" evidence="1">
    <location>
        <begin position="254"/>
        <end position="273"/>
    </location>
</feature>
<feature type="region of interest" description="Disordered" evidence="1">
    <location>
        <begin position="194"/>
        <end position="451"/>
    </location>
</feature>
<comment type="caution">
    <text evidence="2">The sequence shown here is derived from an EMBL/GenBank/DDBJ whole genome shotgun (WGS) entry which is preliminary data.</text>
</comment>
<feature type="compositionally biased region" description="Basic and acidic residues" evidence="1">
    <location>
        <begin position="81"/>
        <end position="93"/>
    </location>
</feature>
<sequence length="1072" mass="118463">MSALGNGQGSLHTLMMRSSTPASNEKVLLYLQGMDANPPEDDDGQSNVTTSEVVRSSRAKSKAASSVRQQSQLAAEENPAEDIRSDVQEHASELGRTIPIHTTGIPDHEPGPDDPPGPKFESYGSSFGNFGPLPRESFNGRNGIVSPSKAAAVPLPETTVAPASPTESHPNPFSQFGMAPAQTVGIAGAAASYAVAPSGVGSRSRHTSTKASHKAPSVAENGVASPKAASRALSPTRTGTVAGGTPERPWSPRTAASQNQSVKSRNTQKTQRTVYPPLPDSVLDDGQRTTKAYSIAPSESASQIGSRRLRQHQQLLEQQQREREEEQRERERELERERQREREREFERDRQSARTPSQKPSKSVKSTTEVNGHGGSGGTGYAKSQSAARSQAPMSPRSQATSVPRERSVAPTEGARSAAPPMSPARSKHTNHDADATPTPSRPASPENPLSVEEQRLVQSILDIPRTRTSYALSTMAPSALEPEVQNTHFHDMELCQLLHALDQPMGEPVKKAVRKAVRARVKKLGMKYDNESIKAYRKSFHDHDPVVHLIPALTGASSKRSALGGAPQDPPEWAKELLQGFINMQNRIDDLAPKIEKSLRSSRGGSYVTERGNYPNGHQHYETSEMNDGYTHSQMTQGIHQHPTGDESMYQAGEGEMIRDSTHLHTLPGSMHHHDGSMHGAIREEDIYEDEEGPHFAETDADTRGLDVEYGIQDRENSPGQQYLEQELYKLRLKPSAAQSVTTHKTWELARDDGAEYDEEDGDPQVAITESGLPEIPDGNTGVYTRGESPPLPPIPAERGDMLPIDHGQVWQPNDYSSEPRMLPPWQRIHQRLLNWAIVWPMSELDNAVNSCNRGMQVDEIALSIWSTQTYKRYVRAKMTDSPPGRVDRLFVPPNMADAISTAVYNGRHGDACGMLRDLWAPFGLEGIPRLLIVLAKHRNDDNHWVVHRFSLPDGSLTTYDTYPERCLPDGRPLGWWFAIRIAWPDAIYPSPDHLMQKMVRLHRPMQLPIENSVAAAGIWRNLLMGSRAERSLDLERLRDLISTEVKNLRQRKIMGKLSIGAPRPNWEDMN</sequence>
<organism evidence="2 3">
    <name type="scientific">Ganoderma sinense ZZ0214-1</name>
    <dbReference type="NCBI Taxonomy" id="1077348"/>
    <lineage>
        <taxon>Eukaryota</taxon>
        <taxon>Fungi</taxon>
        <taxon>Dikarya</taxon>
        <taxon>Basidiomycota</taxon>
        <taxon>Agaricomycotina</taxon>
        <taxon>Agaricomycetes</taxon>
        <taxon>Polyporales</taxon>
        <taxon>Polyporaceae</taxon>
        <taxon>Ganoderma</taxon>
    </lineage>
</organism>
<reference evidence="2 3" key="1">
    <citation type="journal article" date="2015" name="Sci. Rep.">
        <title>Chromosome-level genome map provides insights into diverse defense mechanisms in the medicinal fungus Ganoderma sinense.</title>
        <authorList>
            <person name="Zhu Y."/>
            <person name="Xu J."/>
            <person name="Sun C."/>
            <person name="Zhou S."/>
            <person name="Xu H."/>
            <person name="Nelson D.R."/>
            <person name="Qian J."/>
            <person name="Song J."/>
            <person name="Luo H."/>
            <person name="Xiang L."/>
            <person name="Li Y."/>
            <person name="Xu Z."/>
            <person name="Ji A."/>
            <person name="Wang L."/>
            <person name="Lu S."/>
            <person name="Hayward A."/>
            <person name="Sun W."/>
            <person name="Li X."/>
            <person name="Schwartz D.C."/>
            <person name="Wang Y."/>
            <person name="Chen S."/>
        </authorList>
    </citation>
    <scope>NUCLEOTIDE SEQUENCE [LARGE SCALE GENOMIC DNA]</scope>
    <source>
        <strain evidence="2 3">ZZ0214-1</strain>
    </source>
</reference>
<dbReference type="Proteomes" id="UP000230002">
    <property type="component" value="Unassembled WGS sequence"/>
</dbReference>
<evidence type="ECO:0000313" key="3">
    <source>
        <dbReference type="Proteomes" id="UP000230002"/>
    </source>
</evidence>
<dbReference type="AlphaFoldDB" id="A0A2G8SR49"/>
<evidence type="ECO:0000256" key="1">
    <source>
        <dbReference type="SAM" id="MobiDB-lite"/>
    </source>
</evidence>
<dbReference type="EMBL" id="AYKW01000002">
    <property type="protein sequence ID" value="PIL36222.1"/>
    <property type="molecule type" value="Genomic_DNA"/>
</dbReference>
<feature type="compositionally biased region" description="Polar residues" evidence="1">
    <location>
        <begin position="289"/>
        <end position="305"/>
    </location>
</feature>
<evidence type="ECO:0000313" key="2">
    <source>
        <dbReference type="EMBL" id="PIL36222.1"/>
    </source>
</evidence>
<feature type="region of interest" description="Disordered" evidence="1">
    <location>
        <begin position="26"/>
        <end position="178"/>
    </location>
</feature>
<feature type="compositionally biased region" description="Polar residues" evidence="1">
    <location>
        <begin position="382"/>
        <end position="402"/>
    </location>
</feature>
<feature type="compositionally biased region" description="Basic and acidic residues" evidence="1">
    <location>
        <begin position="319"/>
        <end position="352"/>
    </location>
</feature>
<gene>
    <name evidence="2" type="ORF">GSI_01883</name>
</gene>
<name>A0A2G8SR49_9APHY</name>
<feature type="region of interest" description="Disordered" evidence="1">
    <location>
        <begin position="1"/>
        <end position="20"/>
    </location>
</feature>